<organism evidence="3 4">
    <name type="scientific">Stratiformator vulcanicus</name>
    <dbReference type="NCBI Taxonomy" id="2527980"/>
    <lineage>
        <taxon>Bacteria</taxon>
        <taxon>Pseudomonadati</taxon>
        <taxon>Planctomycetota</taxon>
        <taxon>Planctomycetia</taxon>
        <taxon>Planctomycetales</taxon>
        <taxon>Planctomycetaceae</taxon>
        <taxon>Stratiformator</taxon>
    </lineage>
</organism>
<gene>
    <name evidence="3" type="ORF">Pan189_09970</name>
</gene>
<reference evidence="3 4" key="1">
    <citation type="submission" date="2019-02" db="EMBL/GenBank/DDBJ databases">
        <title>Deep-cultivation of Planctomycetes and their phenomic and genomic characterization uncovers novel biology.</title>
        <authorList>
            <person name="Wiegand S."/>
            <person name="Jogler M."/>
            <person name="Boedeker C."/>
            <person name="Pinto D."/>
            <person name="Vollmers J."/>
            <person name="Rivas-Marin E."/>
            <person name="Kohn T."/>
            <person name="Peeters S.H."/>
            <person name="Heuer A."/>
            <person name="Rast P."/>
            <person name="Oberbeckmann S."/>
            <person name="Bunk B."/>
            <person name="Jeske O."/>
            <person name="Meyerdierks A."/>
            <person name="Storesund J.E."/>
            <person name="Kallscheuer N."/>
            <person name="Luecker S."/>
            <person name="Lage O.M."/>
            <person name="Pohl T."/>
            <person name="Merkel B.J."/>
            <person name="Hornburger P."/>
            <person name="Mueller R.-W."/>
            <person name="Bruemmer F."/>
            <person name="Labrenz M."/>
            <person name="Spormann A.M."/>
            <person name="Op den Camp H."/>
            <person name="Overmann J."/>
            <person name="Amann R."/>
            <person name="Jetten M.S.M."/>
            <person name="Mascher T."/>
            <person name="Medema M.H."/>
            <person name="Devos D.P."/>
            <person name="Kaster A.-K."/>
            <person name="Ovreas L."/>
            <person name="Rohde M."/>
            <person name="Galperin M.Y."/>
            <person name="Jogler C."/>
        </authorList>
    </citation>
    <scope>NUCLEOTIDE SEQUENCE [LARGE SCALE GENOMIC DNA]</scope>
    <source>
        <strain evidence="3 4">Pan189</strain>
    </source>
</reference>
<evidence type="ECO:0000313" key="4">
    <source>
        <dbReference type="Proteomes" id="UP000317318"/>
    </source>
</evidence>
<keyword evidence="4" id="KW-1185">Reference proteome</keyword>
<dbReference type="EMBL" id="CP036268">
    <property type="protein sequence ID" value="QDT36636.1"/>
    <property type="molecule type" value="Genomic_DNA"/>
</dbReference>
<name>A0A517QYA7_9PLAN</name>
<dbReference type="PANTHER" id="PTHR30093:SF2">
    <property type="entry name" value="TYPE II SECRETION SYSTEM PROTEIN H"/>
    <property type="match status" value="1"/>
</dbReference>
<dbReference type="InterPro" id="IPR045584">
    <property type="entry name" value="Pilin-like"/>
</dbReference>
<feature type="transmembrane region" description="Helical" evidence="1">
    <location>
        <begin position="12"/>
        <end position="36"/>
    </location>
</feature>
<dbReference type="Proteomes" id="UP000317318">
    <property type="component" value="Chromosome"/>
</dbReference>
<dbReference type="InterPro" id="IPR011453">
    <property type="entry name" value="DUF1559"/>
</dbReference>
<dbReference type="KEGG" id="svp:Pan189_09970"/>
<dbReference type="SUPFAM" id="SSF54523">
    <property type="entry name" value="Pili subunits"/>
    <property type="match status" value="1"/>
</dbReference>
<evidence type="ECO:0000256" key="1">
    <source>
        <dbReference type="SAM" id="Phobius"/>
    </source>
</evidence>
<dbReference type="PROSITE" id="PS00409">
    <property type="entry name" value="PROKAR_NTER_METHYL"/>
    <property type="match status" value="1"/>
</dbReference>
<dbReference type="NCBIfam" id="TIGR02532">
    <property type="entry name" value="IV_pilin_GFxxxE"/>
    <property type="match status" value="1"/>
</dbReference>
<dbReference type="RefSeq" id="WP_145362824.1">
    <property type="nucleotide sequence ID" value="NZ_CP036268.1"/>
</dbReference>
<evidence type="ECO:0000259" key="2">
    <source>
        <dbReference type="Pfam" id="PF07596"/>
    </source>
</evidence>
<protein>
    <submittedName>
        <fullName evidence="3">Putative major pilin subunit</fullName>
    </submittedName>
</protein>
<sequence length="344" mass="36129">MRGRLRTKASHGFTLIELLVVIAIIAILIALLLPAIQQAREAARRSSCKNNLKQIGLALHNYASTWKESFPIGARSQSGLGPSWWVGLLPQLEQQNVYQQFQADLDNSGLLNPVIASAGKMPFMFCPSSPLPKTVTVATGIAAAPHYAGIAGAAESSSVGFADGGYNSVDSVVCCTTLIPDADAGILGADGVLIPNGIVRLRDITDGTSNTICIGEISDFAEDSTGTRVVVTPSHPESWAAGTFSDGTPPTYGNFSGPPLNIFTPPAFPAFNLTTIRYPIGTRDASLDGIDPKGGPNNPLLSTHVGGAQVTLADGSVRFLGESMDLRVLKLLAQRNDGEVVAEF</sequence>
<dbReference type="AlphaFoldDB" id="A0A517QYA7"/>
<keyword evidence="1" id="KW-0472">Membrane</keyword>
<dbReference type="Pfam" id="PF07596">
    <property type="entry name" value="SBP_bac_10"/>
    <property type="match status" value="1"/>
</dbReference>
<dbReference type="NCBIfam" id="TIGR04294">
    <property type="entry name" value="pre_pil_HX9DG"/>
    <property type="match status" value="1"/>
</dbReference>
<dbReference type="OrthoDB" id="280382at2"/>
<keyword evidence="1" id="KW-0812">Transmembrane</keyword>
<keyword evidence="1" id="KW-1133">Transmembrane helix</keyword>
<dbReference type="Gene3D" id="3.30.700.10">
    <property type="entry name" value="Glycoprotein, Type 4 Pilin"/>
    <property type="match status" value="1"/>
</dbReference>
<accession>A0A517QYA7</accession>
<evidence type="ECO:0000313" key="3">
    <source>
        <dbReference type="EMBL" id="QDT36636.1"/>
    </source>
</evidence>
<proteinExistence type="predicted"/>
<dbReference type="InterPro" id="IPR027558">
    <property type="entry name" value="Pre_pil_HX9DG_C"/>
</dbReference>
<dbReference type="InterPro" id="IPR012902">
    <property type="entry name" value="N_methyl_site"/>
</dbReference>
<dbReference type="PANTHER" id="PTHR30093">
    <property type="entry name" value="GENERAL SECRETION PATHWAY PROTEIN G"/>
    <property type="match status" value="1"/>
</dbReference>
<feature type="domain" description="DUF1559" evidence="2">
    <location>
        <begin position="37"/>
        <end position="326"/>
    </location>
</feature>
<dbReference type="Pfam" id="PF07963">
    <property type="entry name" value="N_methyl"/>
    <property type="match status" value="1"/>
</dbReference>